<dbReference type="InterPro" id="IPR035177">
    <property type="entry name" value="TssN"/>
</dbReference>
<keyword evidence="1" id="KW-1133">Transmembrane helix</keyword>
<dbReference type="AlphaFoldDB" id="A0A0E9M0I2"/>
<evidence type="ECO:0000313" key="2">
    <source>
        <dbReference type="EMBL" id="GAO31053.1"/>
    </source>
</evidence>
<protein>
    <submittedName>
        <fullName evidence="2">Uncharacterized protein</fullName>
    </submittedName>
</protein>
<dbReference type="STRING" id="1236989.JCM15548_13388"/>
<dbReference type="Pfam" id="PF17555">
    <property type="entry name" value="TssN"/>
    <property type="match status" value="1"/>
</dbReference>
<evidence type="ECO:0000313" key="3">
    <source>
        <dbReference type="Proteomes" id="UP000032900"/>
    </source>
</evidence>
<feature type="transmembrane region" description="Helical" evidence="1">
    <location>
        <begin position="35"/>
        <end position="56"/>
    </location>
</feature>
<evidence type="ECO:0000256" key="1">
    <source>
        <dbReference type="SAM" id="Phobius"/>
    </source>
</evidence>
<accession>A0A0E9M0I2</accession>
<comment type="caution">
    <text evidence="2">The sequence shown here is derived from an EMBL/GenBank/DDBJ whole genome shotgun (WGS) entry which is preliminary data.</text>
</comment>
<dbReference type="Proteomes" id="UP000032900">
    <property type="component" value="Unassembled WGS sequence"/>
</dbReference>
<feature type="transmembrane region" description="Helical" evidence="1">
    <location>
        <begin position="6"/>
        <end position="23"/>
    </location>
</feature>
<feature type="transmembrane region" description="Helical" evidence="1">
    <location>
        <begin position="62"/>
        <end position="84"/>
    </location>
</feature>
<feature type="transmembrane region" description="Helical" evidence="1">
    <location>
        <begin position="96"/>
        <end position="115"/>
    </location>
</feature>
<gene>
    <name evidence="2" type="ORF">JCM15548_13388</name>
</gene>
<feature type="transmembrane region" description="Helical" evidence="1">
    <location>
        <begin position="121"/>
        <end position="138"/>
    </location>
</feature>
<name>A0A0E9M0I2_9BACT</name>
<sequence>MLTFYLLWPIVGLILLISGVFIAKKIKISNRKKLLLYILVALLLMTAPALSGFLHVNFMPHAYLLIALYAGILGYINITVIHNLFNDKQHYGKDIFLFLLILLPAYCLFVLIFNLTNELQYGVWAGSSLLAFIFPSLYSKTHALFVTIPAEVFKIWYYKSKEDDLDGLDIDYHSLIVLEVELMKRKGDTYPARIKAKAPDQMPFGIWFKRLITDYNIKSPLSPIKHYSDNDDLGWIFYFKPSILRPRKYIDCDRTFQSNKIKERNTIIAKRVKKQNSTQAQ</sequence>
<proteinExistence type="predicted"/>
<reference evidence="2 3" key="1">
    <citation type="journal article" date="2015" name="Microbes Environ.">
        <title>Distribution and evolution of nitrogen fixation genes in the phylum bacteroidetes.</title>
        <authorList>
            <person name="Inoue J."/>
            <person name="Oshima K."/>
            <person name="Suda W."/>
            <person name="Sakamoto M."/>
            <person name="Iino T."/>
            <person name="Noda S."/>
            <person name="Hongoh Y."/>
            <person name="Hattori M."/>
            <person name="Ohkuma M."/>
        </authorList>
    </citation>
    <scope>NUCLEOTIDE SEQUENCE [LARGE SCALE GENOMIC DNA]</scope>
    <source>
        <strain evidence="2">JCM 15548</strain>
    </source>
</reference>
<keyword evidence="1" id="KW-0812">Transmembrane</keyword>
<dbReference type="EMBL" id="BAZW01000036">
    <property type="protein sequence ID" value="GAO31053.1"/>
    <property type="molecule type" value="Genomic_DNA"/>
</dbReference>
<organism evidence="2 3">
    <name type="scientific">Geofilum rubicundum JCM 15548</name>
    <dbReference type="NCBI Taxonomy" id="1236989"/>
    <lineage>
        <taxon>Bacteria</taxon>
        <taxon>Pseudomonadati</taxon>
        <taxon>Bacteroidota</taxon>
        <taxon>Bacteroidia</taxon>
        <taxon>Marinilabiliales</taxon>
        <taxon>Marinilabiliaceae</taxon>
        <taxon>Geofilum</taxon>
    </lineage>
</organism>
<keyword evidence="3" id="KW-1185">Reference proteome</keyword>
<keyword evidence="1" id="KW-0472">Membrane</keyword>